<evidence type="ECO:0000256" key="1">
    <source>
        <dbReference type="ARBA" id="ARBA00000707"/>
    </source>
</evidence>
<dbReference type="EMBL" id="LUEZ02000046">
    <property type="protein sequence ID" value="RDB23543.1"/>
    <property type="molecule type" value="Genomic_DNA"/>
</dbReference>
<name>A0A369JV42_HYPMA</name>
<dbReference type="Gene3D" id="3.30.70.330">
    <property type="match status" value="2"/>
</dbReference>
<evidence type="ECO:0000256" key="8">
    <source>
        <dbReference type="SAM" id="MobiDB-lite"/>
    </source>
</evidence>
<keyword evidence="4" id="KW-0833">Ubl conjugation pathway</keyword>
<dbReference type="GO" id="GO:0003723">
    <property type="term" value="F:RNA binding"/>
    <property type="evidence" value="ECO:0007669"/>
    <property type="project" value="UniProtKB-UniRule"/>
</dbReference>
<dbReference type="PANTHER" id="PTHR13367:SF33">
    <property type="entry name" value="P-LOOP CONTAINING NUCLEOSIDE TRIPHOSPHATE HYDROLASE PROTEIN"/>
    <property type="match status" value="1"/>
</dbReference>
<dbReference type="Pfam" id="PF20255">
    <property type="entry name" value="DUF6606"/>
    <property type="match status" value="1"/>
</dbReference>
<feature type="compositionally biased region" description="Polar residues" evidence="8">
    <location>
        <begin position="1274"/>
        <end position="1283"/>
    </location>
</feature>
<evidence type="ECO:0000313" key="10">
    <source>
        <dbReference type="EMBL" id="RDB23543.1"/>
    </source>
</evidence>
<keyword evidence="3" id="KW-0645">Protease</keyword>
<keyword evidence="7" id="KW-0694">RNA-binding</keyword>
<dbReference type="PANTHER" id="PTHR13367">
    <property type="entry name" value="UBIQUITIN THIOESTERASE"/>
    <property type="match status" value="1"/>
</dbReference>
<evidence type="ECO:0000256" key="3">
    <source>
        <dbReference type="ARBA" id="ARBA00022670"/>
    </source>
</evidence>
<keyword evidence="5" id="KW-0378">Hydrolase</keyword>
<dbReference type="PROSITE" id="PS50102">
    <property type="entry name" value="RRM"/>
    <property type="match status" value="2"/>
</dbReference>
<dbReference type="Proteomes" id="UP000076154">
    <property type="component" value="Unassembled WGS sequence"/>
</dbReference>
<dbReference type="Pfam" id="PF00076">
    <property type="entry name" value="RRM_1"/>
    <property type="match status" value="2"/>
</dbReference>
<dbReference type="GO" id="GO:0004843">
    <property type="term" value="F:cysteine-type deubiquitinase activity"/>
    <property type="evidence" value="ECO:0007669"/>
    <property type="project" value="UniProtKB-EC"/>
</dbReference>
<dbReference type="SUPFAM" id="SSF52540">
    <property type="entry name" value="P-loop containing nucleoside triphosphate hydrolases"/>
    <property type="match status" value="1"/>
</dbReference>
<evidence type="ECO:0000256" key="5">
    <source>
        <dbReference type="ARBA" id="ARBA00022801"/>
    </source>
</evidence>
<protein>
    <recommendedName>
        <fullName evidence="2">ubiquitinyl hydrolase 1</fullName>
        <ecNumber evidence="2">3.4.19.12</ecNumber>
    </recommendedName>
</protein>
<evidence type="ECO:0000259" key="9">
    <source>
        <dbReference type="PROSITE" id="PS50102"/>
    </source>
</evidence>
<evidence type="ECO:0000256" key="4">
    <source>
        <dbReference type="ARBA" id="ARBA00022786"/>
    </source>
</evidence>
<dbReference type="InterPro" id="IPR046541">
    <property type="entry name" value="DUF6606"/>
</dbReference>
<keyword evidence="6" id="KW-0788">Thiol protease</keyword>
<comment type="caution">
    <text evidence="10">The sequence shown here is derived from an EMBL/GenBank/DDBJ whole genome shotgun (WGS) entry which is preliminary data.</text>
</comment>
<sequence length="3283" mass="371943">MFANAIRTQARLALSSCRARASITSAARLVPRGAMVSVSFTSRPLSTSRPVLNDYESSGFAREAAPVKKNPPSNCIFVGNLPYSVEEAELREKFEPYGDITSIRIAFRPDGTARGFAHVEFANQADAVAAFDSMSQEPPYILDRDLRVDYAGQRTTRAADAQNEPFHKLYFRGFRGDERVLRSALQQFENSVIDVFFLKNRETGERTDTGFIDFMSVERATEALNELNGQDIGEDGHLSINPTSTLIHPHSESPAMEDETLRYIINHLFLPVRLPDSDDHSIVKDLAICDLVIDQAAEFAPFFGPDVVSRWNPVMKMLRTLRSLQSSSTLDAKDVLHAIKSLTPGGTFCAFIRWKRLIITPDVLVLPIRAQNACVLLRKDEREMTCESFEVDPPNAEVMGTIGRLVCSYPGPAVTIPDKTALEPAFQSELALFLAKMDADILDSVPTTVKAKSTVPEARDTADPHYITQLLTAILRGLPGSKIADVKRIAKHLRNDIIWHNSHKPWRRSSLWLIIRVALQTTLRHVQRIGGTDDGVYKAFMAFLMAEVMCLKECFHLSTDVLHCMRTKVARRLHKLHAEAPHVVIQSVTFAVQKITALLENRWSNVQSGQKQSIAWAPAQLDITSDTHLSLLQSTGYIIQRLAQARSPKNPSEFQPSHHRRILGSRALDPHEFSIALRHDPCVALVDMEDYVQQDLDVWVEAHHFDTPACVNLAHCITLYSNAARTQYAGNPEDESMLLLTVFQMWIALDQLAITQHHLLSEYSPEIPDALLQPLLLRKGLPIRRLIHVQHYIRERFRRAHKGSIFTDAVSPTSFAIKYFSTSRELQDLKATIERDARSRRDAKHRELEGAKKEYNLTLVQARSQDHAYKDDFHDNDCNRCRLETKAANMKIDVYEWPLPEDELSAESVVFELRCPTVFQIWRTTTYEILYDICRPGQPRLRPTSPAYARLGKYPGLLPYVGELSRITYASSAKSFSSSHYSFMSVANAEFSTLCVNNGLRFRLFDDIEGIWASRSFSDCSVDDLCTFKMPVNSPYHLLQYAISGTSHTSNAVIAQQSDVPPELSLHEHDVFGTLRSGPRLQWLNISRELRARTMSFAHPDVQLLVLQAAFQVGPVLQSVNDLEWHAILQNPTFGTTLLCEIEDFVESIEDNWLHVTTLQTFILLTTRLLASVEEQDIIRHAFHHLKRCRKVAFTWLQQVVAVLGNTDNDAAISEIQHRICVVAATCRSTYDVEPQHLQEVLASDEDVTVFVQCAICLHDNFSSDQSSERSKTPSESVEQSQTGLDGAIASIWAAYRRGSPWIQLPKPNNRWITTTATAEPTTSISSTVHLNLFDGALLINGKPLGRLPSEIVTNPTYVRILGQKILDINPSDIPNMDFATRGDISSSGFQLHFKLQAGNLIIQAKQGLELYELIPHYHFIEDFPNFFTERYAHWLYLSPEPSPTATIEFRPMDVRWVPSQKNWHMKFSPLGFSTMQLENLYMLDIRSPSFRMVSSTLKPLESPQYLHATTTGNGDLSVELPRYKLSFTLNNGQELESNNMRDMVVDTDPSGTMVGLASQLILKSINPAQVDLPRSRCVIIPFGDIVCQLTHHHVNLAVDLGKNSSVRYFVYDVDTSLRCLVGTTLLSDLYKILLHASTSFPVADPLTQRTGMEEALSELSSARCFSFQTLGAEEFNLLSKIASLAPDRKWYPRHLKVMQTIKWGDIGPLAQHWGFGTHVRAILRYHAELSIFDKSDKPWIPLANAITKADVHLHNRAASRNYYLYPREHAFYDPSIAQDRSYPSQDDAACGRSGASLKRDVTTRAADVSAMVQMWPQKLHTIRDLWTTLHSFGGQISNDRTTRPSISYGSDLLHPMLSELWIPLYNQCRKGRDIDRRFALAFSLPAMTYGSPQYVHLIPTLLAFATVPQFAYIAPPDWETYQLSMGIMPDNERLLKIVSQYAQPLLKTPSLKLERYPRESNKRFQDRRELHRQAAYKPQANSIVQLLSSQWPCEQPSFPSNADFSLINVESREFRVEVTNIFRIWHRNMQLYDYVGRVQAVLDLAHRSSSLIVPSSVLPYGVSYLPVFNGRHQMPSLAEIAAQRHFTDVPTILTPAPLRPPLEGCQDSDTLKLASLLDEFTSSSLRGLRRRYGSTLEESRKSYMESQMDLVPSSGMTFSFEQLIHHRELCRNHFDRLFDILKTVFSPTGDIEQVGYLTGQWPRITIRSLLGCLSTNSKSQLTEEWRAQIILLAQSLVRLQHSERLMYYAASERMEEFTKELSNDRFEQDMAFNQYPEWLLIQIEGNFLVRPLQCRVAKEMMSPSSNGNTLLQLNMGEGKSSVIVPLISSCLANGEKLVRVVVLKPLAQQMFQLLVLRLSGLANRRIFYFPFSRDIQVTPRRAQQLQSLYELCMQERGVLVVQPEHILSFKLMGIDLTVSGKGEQAAIETLLESQRWLTSKSRDILDESDEILSVNYQLVYTSGLQAPMEGHPDRWLTIQEILSYTKRHAPSFPLIRILNKDAGDKLILAVARELINKERFRLLPGATREAAFEFVTGQNYGEVEANQLEEQCKDTNLWECLLLCRGLLGSGGILRFVLQQKRWRVDYGLDPTRTLLAVPYRAKDVPSLRADFGHPDVAIALTCLSYCTTMVLDNPSLEYEAWVVDDHAMPASLRTIVGVNLDDVDQRKNHLFPLFYRNHATINFYLSNVVFPKEAKQFPKKLATSAWDLAETKSLPTTGFSGTNDNRDLLPTSIEQRDPLDQLSTNARVLSYLLEPENDHYVCLQRDGQPLASRDFLELIVQQSPPVRVLLDVGAQMLDLRNTELARTWLSLEPNLYAVVFFDDADHLVVMSRDQSIEPFISSQYNQKLDLCGIYLDDAHTRGTDLKLPVGFRAAVTLGPKLTKDRLVQGTSDLPRGIMICSGRGIGCMRMRKLGHGHSVMFFAPVEVDRSIRQLKFSESEAKVEVLDILRWVMSETCNYIENHMSHWAQQGVEYGRRREAWAVYDGNSSAAGTLNGLRLSWEEPDARSLQEMYSPSAQPNAFLHPAFQVPDLDERLRALGIYSLGSSQIDEEQEREVGHEAERERHVERPPKAEPAQHKVHRDVISLVATGADPTISPAFVPLFSPLRHFGSHPWSASLWATKDFSTTVKDSSDPYEVNELLPLIGQSQHVHLHVYSPRVTKAMKTFEDLKFFCVPPLPPSWTPPFLTDISQLNLWAGQLYLKDFEAYSHLCLILGLVRDETTGVESWESDGFVKPEHRRGGMVLERHELPVDTHGEDFERGAVDRGRFQVLIDDECPKLR</sequence>
<dbReference type="GO" id="GO:0006508">
    <property type="term" value="P:proteolysis"/>
    <property type="evidence" value="ECO:0007669"/>
    <property type="project" value="UniProtKB-KW"/>
</dbReference>
<comment type="catalytic activity">
    <reaction evidence="1">
        <text>Thiol-dependent hydrolysis of ester, thioester, amide, peptide and isopeptide bonds formed by the C-terminal Gly of ubiquitin (a 76-residue protein attached to proteins as an intracellular targeting signal).</text>
        <dbReference type="EC" id="3.4.19.12"/>
    </reaction>
</comment>
<dbReference type="Pfam" id="PF12340">
    <property type="entry name" value="DUF3638"/>
    <property type="match status" value="1"/>
</dbReference>
<organism evidence="10 11">
    <name type="scientific">Hypsizygus marmoreus</name>
    <name type="common">White beech mushroom</name>
    <name type="synonym">Agaricus marmoreus</name>
    <dbReference type="NCBI Taxonomy" id="39966"/>
    <lineage>
        <taxon>Eukaryota</taxon>
        <taxon>Fungi</taxon>
        <taxon>Dikarya</taxon>
        <taxon>Basidiomycota</taxon>
        <taxon>Agaricomycotina</taxon>
        <taxon>Agaricomycetes</taxon>
        <taxon>Agaricomycetidae</taxon>
        <taxon>Agaricales</taxon>
        <taxon>Tricholomatineae</taxon>
        <taxon>Lyophyllaceae</taxon>
        <taxon>Hypsizygus</taxon>
    </lineage>
</organism>
<reference evidence="10" key="1">
    <citation type="submission" date="2018-04" db="EMBL/GenBank/DDBJ databases">
        <title>Whole genome sequencing of Hypsizygus marmoreus.</title>
        <authorList>
            <person name="Choi I.-G."/>
            <person name="Min B."/>
            <person name="Kim J.-G."/>
            <person name="Kim S."/>
            <person name="Oh Y.-L."/>
            <person name="Kong W.-S."/>
            <person name="Park H."/>
            <person name="Jeong J."/>
            <person name="Song E.-S."/>
        </authorList>
    </citation>
    <scope>NUCLEOTIDE SEQUENCE [LARGE SCALE GENOMIC DNA]</scope>
    <source>
        <strain evidence="10">51987-8</strain>
    </source>
</reference>
<dbReference type="InterPro" id="IPR022105">
    <property type="entry name" value="DUF3645"/>
</dbReference>
<dbReference type="STRING" id="39966.A0A369JV42"/>
<dbReference type="SUPFAM" id="SSF54928">
    <property type="entry name" value="RNA-binding domain, RBD"/>
    <property type="match status" value="1"/>
</dbReference>
<dbReference type="InterPro" id="IPR012677">
    <property type="entry name" value="Nucleotide-bd_a/b_plait_sf"/>
</dbReference>
<dbReference type="InterPro" id="IPR035979">
    <property type="entry name" value="RBD_domain_sf"/>
</dbReference>
<feature type="region of interest" description="Disordered" evidence="8">
    <location>
        <begin position="1264"/>
        <end position="1283"/>
    </location>
</feature>
<dbReference type="InterPro" id="IPR000504">
    <property type="entry name" value="RRM_dom"/>
</dbReference>
<proteinExistence type="predicted"/>
<evidence type="ECO:0000313" key="11">
    <source>
        <dbReference type="Proteomes" id="UP000076154"/>
    </source>
</evidence>
<feature type="domain" description="RRM" evidence="9">
    <location>
        <begin position="167"/>
        <end position="245"/>
    </location>
</feature>
<feature type="compositionally biased region" description="Basic and acidic residues" evidence="8">
    <location>
        <begin position="3057"/>
        <end position="3079"/>
    </location>
</feature>
<accession>A0A369JV42</accession>
<dbReference type="OrthoDB" id="439808at2759"/>
<evidence type="ECO:0000256" key="2">
    <source>
        <dbReference type="ARBA" id="ARBA00012759"/>
    </source>
</evidence>
<dbReference type="SMART" id="SM00360">
    <property type="entry name" value="RRM"/>
    <property type="match status" value="2"/>
</dbReference>
<evidence type="ECO:0000256" key="7">
    <source>
        <dbReference type="PROSITE-ProRule" id="PRU00176"/>
    </source>
</evidence>
<dbReference type="InParanoid" id="A0A369JV42"/>
<dbReference type="InterPro" id="IPR027417">
    <property type="entry name" value="P-loop_NTPase"/>
</dbReference>
<feature type="domain" description="RRM" evidence="9">
    <location>
        <begin position="74"/>
        <end position="153"/>
    </location>
</feature>
<keyword evidence="11" id="KW-1185">Reference proteome</keyword>
<evidence type="ECO:0000256" key="6">
    <source>
        <dbReference type="ARBA" id="ARBA00022807"/>
    </source>
</evidence>
<gene>
    <name evidence="10" type="ORF">Hypma_009269</name>
</gene>
<dbReference type="EC" id="3.4.19.12" evidence="2"/>
<dbReference type="Pfam" id="PF12359">
    <property type="entry name" value="DUF3645"/>
    <property type="match status" value="1"/>
</dbReference>
<dbReference type="InterPro" id="IPR051346">
    <property type="entry name" value="OTU_Deubiquitinase"/>
</dbReference>
<feature type="region of interest" description="Disordered" evidence="8">
    <location>
        <begin position="3051"/>
        <end position="3081"/>
    </location>
</feature>
<dbReference type="InterPro" id="IPR022099">
    <property type="entry name" value="DUF3638"/>
</dbReference>